<comment type="caution">
    <text evidence="1">The sequence shown here is derived from an EMBL/GenBank/DDBJ whole genome shotgun (WGS) entry which is preliminary data.</text>
</comment>
<reference evidence="1 2" key="1">
    <citation type="journal article" date="2024" name="BMC Genomics">
        <title>De novo assembly and annotation of Popillia japonica's genome with initial clues to its potential as an invasive pest.</title>
        <authorList>
            <person name="Cucini C."/>
            <person name="Boschi S."/>
            <person name="Funari R."/>
            <person name="Cardaioli E."/>
            <person name="Iannotti N."/>
            <person name="Marturano G."/>
            <person name="Paoli F."/>
            <person name="Bruttini M."/>
            <person name="Carapelli A."/>
            <person name="Frati F."/>
            <person name="Nardi F."/>
        </authorList>
    </citation>
    <scope>NUCLEOTIDE SEQUENCE [LARGE SCALE GENOMIC DNA]</scope>
    <source>
        <strain evidence="1">DMR45628</strain>
    </source>
</reference>
<proteinExistence type="predicted"/>
<protein>
    <submittedName>
        <fullName evidence="1">Uncharacterized protein</fullName>
    </submittedName>
</protein>
<keyword evidence="2" id="KW-1185">Reference proteome</keyword>
<organism evidence="1 2">
    <name type="scientific">Popillia japonica</name>
    <name type="common">Japanese beetle</name>
    <dbReference type="NCBI Taxonomy" id="7064"/>
    <lineage>
        <taxon>Eukaryota</taxon>
        <taxon>Metazoa</taxon>
        <taxon>Ecdysozoa</taxon>
        <taxon>Arthropoda</taxon>
        <taxon>Hexapoda</taxon>
        <taxon>Insecta</taxon>
        <taxon>Pterygota</taxon>
        <taxon>Neoptera</taxon>
        <taxon>Endopterygota</taxon>
        <taxon>Coleoptera</taxon>
        <taxon>Polyphaga</taxon>
        <taxon>Scarabaeiformia</taxon>
        <taxon>Scarabaeidae</taxon>
        <taxon>Rutelinae</taxon>
        <taxon>Popillia</taxon>
    </lineage>
</organism>
<sequence>MTRKTFRPLVGKFNESGSVATSRRKIKPRPRRCNEVIDVVRADVADSLGASYRRRSQQFDFSPCMFSHTKCKWLNNLLLSVDKPRLIQYATNMQNIFAGETDCWRPTRFV</sequence>
<accession>A0AAW1JES6</accession>
<evidence type="ECO:0000313" key="1">
    <source>
        <dbReference type="EMBL" id="KAK9702096.1"/>
    </source>
</evidence>
<dbReference type="EMBL" id="JASPKY010000400">
    <property type="protein sequence ID" value="KAK9702096.1"/>
    <property type="molecule type" value="Genomic_DNA"/>
</dbReference>
<name>A0AAW1JES6_POPJA</name>
<dbReference type="AlphaFoldDB" id="A0AAW1JES6"/>
<evidence type="ECO:0000313" key="2">
    <source>
        <dbReference type="Proteomes" id="UP001458880"/>
    </source>
</evidence>
<dbReference type="Proteomes" id="UP001458880">
    <property type="component" value="Unassembled WGS sequence"/>
</dbReference>
<gene>
    <name evidence="1" type="ORF">QE152_g30181</name>
</gene>